<sequence length="659" mass="71644">MIASLMMAEGREGPPHGLPSNDFLDDDQLTVSTEVATPPPALTEDMVEGALRHQPPDIERDQEPETTDLRIPPESTIVTTDGEHMSRQFAIGVSHDNDHLHPADPIVPNKVPESASTHRRPATSNYSGCNASDSPAVGSSAGHSILVEFLSAFLPSWKIVGVYPDNGFLEVRLQIPDTGARKRSAPEPEPAVNDGPENPIEVDMFSDEECDSSVRSDDCQQPGDSVDAIRWSASSVDDDTVKIVAQHMSVLKEAYATIEDPGKVLSEPQASGDAVVLRASKTKAVNFGFLGDLGHIIDNIGDDIGDIVKEIGDAIASWPGDVWQWLRNEAKSVGRIVKDTVTGVLHFFAKIGEEVYHTVLDTVHAVVGAAEWVFDKLKTGAEKLINFVEMLFQWDDIRRTKDVTHNVVRLWLQDQVDKIPQVRHVLDETIATVEGKMDEWAKIDSWSPGLGDMAKKPASGSGSNQFKNQTSASSFLADKYRDHATQLQILGDSPTAHVAEELLDELLTAVSNEGHVLGAIFTQLRTLVEQFASLAVEEILKRIAGILVDGILSSVQVVVDALLNVLCQLAQSALEILDTKIHIPVISNILNSIGVPDISFLDLFTWISAVAVTVVYKIAKAHPPFPGGDSSVKAILEQQVSFNVTATFSVVQIHIGWHL</sequence>
<feature type="region of interest" description="Disordered" evidence="1">
    <location>
        <begin position="1"/>
        <end position="25"/>
    </location>
</feature>
<accession>A0A8H4H2D1</accession>
<dbReference type="AlphaFoldDB" id="A0A8H4H2D1"/>
<evidence type="ECO:0000256" key="1">
    <source>
        <dbReference type="SAM" id="MobiDB-lite"/>
    </source>
</evidence>
<name>A0A8H4H2D1_9EURO</name>
<feature type="region of interest" description="Disordered" evidence="1">
    <location>
        <begin position="112"/>
        <end position="138"/>
    </location>
</feature>
<reference evidence="2" key="2">
    <citation type="submission" date="2020-04" db="EMBL/GenBank/DDBJ databases">
        <authorList>
            <person name="Santos R.A.C."/>
            <person name="Steenwyk J.L."/>
            <person name="Rivero-Menendez O."/>
            <person name="Mead M.E."/>
            <person name="Silva L.P."/>
            <person name="Bastos R.W."/>
            <person name="Alastruey-Izquierdo A."/>
            <person name="Goldman G.H."/>
            <person name="Rokas A."/>
        </authorList>
    </citation>
    <scope>NUCLEOTIDE SEQUENCE</scope>
    <source>
        <strain evidence="2">CNM-CM6805</strain>
    </source>
</reference>
<comment type="caution">
    <text evidence="2">The sequence shown here is derived from an EMBL/GenBank/DDBJ whole genome shotgun (WGS) entry which is preliminary data.</text>
</comment>
<feature type="compositionally biased region" description="Polar residues" evidence="1">
    <location>
        <begin position="122"/>
        <end position="133"/>
    </location>
</feature>
<evidence type="ECO:0000313" key="2">
    <source>
        <dbReference type="EMBL" id="KAF4233512.1"/>
    </source>
</evidence>
<reference evidence="2" key="1">
    <citation type="journal article" date="2020" name="bioRxiv">
        <title>Genomic and phenotypic heterogeneity of clinical isolates of the human pathogens Aspergillus fumigatus, Aspergillus lentulus and Aspergillus fumigatiaffinis.</title>
        <authorList>
            <person name="dos Santos R.A.C."/>
            <person name="Steenwyk J.L."/>
            <person name="Rivero-Menendez O."/>
            <person name="Mead M.E."/>
            <person name="Silva L.P."/>
            <person name="Bastos R.W."/>
            <person name="Alastruey-Izquierdo A."/>
            <person name="Goldman G.H."/>
            <person name="Rokas A."/>
        </authorList>
    </citation>
    <scope>NUCLEOTIDE SEQUENCE</scope>
    <source>
        <strain evidence="2">CNM-CM6805</strain>
    </source>
</reference>
<protein>
    <submittedName>
        <fullName evidence="2">Uncharacterized protein</fullName>
    </submittedName>
</protein>
<keyword evidence="3" id="KW-1185">Reference proteome</keyword>
<evidence type="ECO:0000313" key="3">
    <source>
        <dbReference type="Proteomes" id="UP000653565"/>
    </source>
</evidence>
<feature type="region of interest" description="Disordered" evidence="1">
    <location>
        <begin position="179"/>
        <end position="199"/>
    </location>
</feature>
<dbReference type="Proteomes" id="UP000653565">
    <property type="component" value="Unassembled WGS sequence"/>
</dbReference>
<organism evidence="2 3">
    <name type="scientific">Aspergillus fumigatiaffinis</name>
    <dbReference type="NCBI Taxonomy" id="340414"/>
    <lineage>
        <taxon>Eukaryota</taxon>
        <taxon>Fungi</taxon>
        <taxon>Dikarya</taxon>
        <taxon>Ascomycota</taxon>
        <taxon>Pezizomycotina</taxon>
        <taxon>Eurotiomycetes</taxon>
        <taxon>Eurotiomycetidae</taxon>
        <taxon>Eurotiales</taxon>
        <taxon>Aspergillaceae</taxon>
        <taxon>Aspergillus</taxon>
        <taxon>Aspergillus subgen. Fumigati</taxon>
    </lineage>
</organism>
<dbReference type="EMBL" id="JAAAPX010000078">
    <property type="protein sequence ID" value="KAF4233512.1"/>
    <property type="molecule type" value="Genomic_DNA"/>
</dbReference>
<proteinExistence type="predicted"/>
<gene>
    <name evidence="2" type="ORF">CNMCM6805_009169</name>
</gene>